<evidence type="ECO:0000259" key="1">
    <source>
        <dbReference type="Pfam" id="PF13472"/>
    </source>
</evidence>
<evidence type="ECO:0000313" key="2">
    <source>
        <dbReference type="EMBL" id="MFC5473207.1"/>
    </source>
</evidence>
<accession>A0ABW0M7F0</accession>
<evidence type="ECO:0000313" key="3">
    <source>
        <dbReference type="Proteomes" id="UP001596045"/>
    </source>
</evidence>
<dbReference type="SUPFAM" id="SSF52266">
    <property type="entry name" value="SGNH hydrolase"/>
    <property type="match status" value="1"/>
</dbReference>
<name>A0ABW0M7F0_9BURK</name>
<sequence>MRRWLPELIALPLLPWLIVQGRRTRRITPRLPEAMGPTIGQAQVTQGGADEPQRPLQLLTIGESPVAGVGVATHYEAITGQFAAALAVRLGRPVTWQAVGQNGATLSMALKSMLPQTPTQKVDIALIAFGVNDTTAFRSCRRYRAELLQLIQDLQARASPGLIVVSGVPPIHAFPALPQPLRYVLGLKGKALDETAERLIATLPREAKRLRVMRVPMLIDINDQTLMASDGYHPSANGVALWARQLATAVAAQLHAGKKSKQAKKSVTLV</sequence>
<dbReference type="RefSeq" id="WP_378995383.1">
    <property type="nucleotide sequence ID" value="NZ_JBHSMT010000008.1"/>
</dbReference>
<dbReference type="InterPro" id="IPR013830">
    <property type="entry name" value="SGNH_hydro"/>
</dbReference>
<comment type="caution">
    <text evidence="2">The sequence shown here is derived from an EMBL/GenBank/DDBJ whole genome shotgun (WGS) entry which is preliminary data.</text>
</comment>
<reference evidence="3" key="1">
    <citation type="journal article" date="2019" name="Int. J. Syst. Evol. Microbiol.">
        <title>The Global Catalogue of Microorganisms (GCM) 10K type strain sequencing project: providing services to taxonomists for standard genome sequencing and annotation.</title>
        <authorList>
            <consortium name="The Broad Institute Genomics Platform"/>
            <consortium name="The Broad Institute Genome Sequencing Center for Infectious Disease"/>
            <person name="Wu L."/>
            <person name="Ma J."/>
        </authorList>
    </citation>
    <scope>NUCLEOTIDE SEQUENCE [LARGE SCALE GENOMIC DNA]</scope>
    <source>
        <strain evidence="3">JCM 17066</strain>
    </source>
</reference>
<keyword evidence="2" id="KW-0378">Hydrolase</keyword>
<gene>
    <name evidence="2" type="ORF">ACFPM8_04495</name>
</gene>
<keyword evidence="3" id="KW-1185">Reference proteome</keyword>
<dbReference type="GO" id="GO:0016787">
    <property type="term" value="F:hydrolase activity"/>
    <property type="evidence" value="ECO:0007669"/>
    <property type="project" value="UniProtKB-KW"/>
</dbReference>
<protein>
    <submittedName>
        <fullName evidence="2">SGNH/GDSL hydrolase family protein</fullName>
    </submittedName>
</protein>
<dbReference type="CDD" id="cd01836">
    <property type="entry name" value="FeeA_FeeB_like"/>
    <property type="match status" value="1"/>
</dbReference>
<dbReference type="Pfam" id="PF13472">
    <property type="entry name" value="Lipase_GDSL_2"/>
    <property type="match status" value="1"/>
</dbReference>
<dbReference type="Proteomes" id="UP001596045">
    <property type="component" value="Unassembled WGS sequence"/>
</dbReference>
<proteinExistence type="predicted"/>
<dbReference type="EMBL" id="JBHSMT010000008">
    <property type="protein sequence ID" value="MFC5473207.1"/>
    <property type="molecule type" value="Genomic_DNA"/>
</dbReference>
<dbReference type="InterPro" id="IPR036514">
    <property type="entry name" value="SGNH_hydro_sf"/>
</dbReference>
<dbReference type="Gene3D" id="3.40.50.1110">
    <property type="entry name" value="SGNH hydrolase"/>
    <property type="match status" value="1"/>
</dbReference>
<feature type="domain" description="SGNH hydrolase-type esterase" evidence="1">
    <location>
        <begin position="61"/>
        <end position="240"/>
    </location>
</feature>
<organism evidence="2 3">
    <name type="scientific">Paraherbaspirillum soli</name>
    <dbReference type="NCBI Taxonomy" id="631222"/>
    <lineage>
        <taxon>Bacteria</taxon>
        <taxon>Pseudomonadati</taxon>
        <taxon>Pseudomonadota</taxon>
        <taxon>Betaproteobacteria</taxon>
        <taxon>Burkholderiales</taxon>
        <taxon>Oxalobacteraceae</taxon>
        <taxon>Paraherbaspirillum</taxon>
    </lineage>
</organism>